<name>A0A381QQJ7_9ZZZZ</name>
<accession>A0A381QQJ7</accession>
<sequence>MDSGSEPSSINKSNSPLNCATIRSGLFNGVSPVLFTDVVVIGNPSFSHRFGPNGWAGIRMPKVLSSPRIEG</sequence>
<proteinExistence type="predicted"/>
<dbReference type="AlphaFoldDB" id="A0A381QQJ7"/>
<gene>
    <name evidence="1" type="ORF">METZ01_LOCUS34486</name>
</gene>
<organism evidence="1">
    <name type="scientific">marine metagenome</name>
    <dbReference type="NCBI Taxonomy" id="408172"/>
    <lineage>
        <taxon>unclassified sequences</taxon>
        <taxon>metagenomes</taxon>
        <taxon>ecological metagenomes</taxon>
    </lineage>
</organism>
<reference evidence="1" key="1">
    <citation type="submission" date="2018-05" db="EMBL/GenBank/DDBJ databases">
        <authorList>
            <person name="Lanie J.A."/>
            <person name="Ng W.-L."/>
            <person name="Kazmierczak K.M."/>
            <person name="Andrzejewski T.M."/>
            <person name="Davidsen T.M."/>
            <person name="Wayne K.J."/>
            <person name="Tettelin H."/>
            <person name="Glass J.I."/>
            <person name="Rusch D."/>
            <person name="Podicherti R."/>
            <person name="Tsui H.-C.T."/>
            <person name="Winkler M.E."/>
        </authorList>
    </citation>
    <scope>NUCLEOTIDE SEQUENCE</scope>
</reference>
<protein>
    <submittedName>
        <fullName evidence="1">Uncharacterized protein</fullName>
    </submittedName>
</protein>
<dbReference type="EMBL" id="UINC01001475">
    <property type="protein sequence ID" value="SUZ81632.1"/>
    <property type="molecule type" value="Genomic_DNA"/>
</dbReference>
<evidence type="ECO:0000313" key="1">
    <source>
        <dbReference type="EMBL" id="SUZ81632.1"/>
    </source>
</evidence>